<dbReference type="AlphaFoldDB" id="A0A4R6RBT7"/>
<keyword evidence="1" id="KW-0812">Transmembrane</keyword>
<evidence type="ECO:0000256" key="1">
    <source>
        <dbReference type="SAM" id="Phobius"/>
    </source>
</evidence>
<evidence type="ECO:0000313" key="2">
    <source>
        <dbReference type="EMBL" id="TDP83600.1"/>
    </source>
</evidence>
<feature type="transmembrane region" description="Helical" evidence="1">
    <location>
        <begin position="21"/>
        <end position="42"/>
    </location>
</feature>
<protein>
    <recommendedName>
        <fullName evidence="4">Lysylphosphatidylglycerol synthase-like protein</fullName>
    </recommendedName>
</protein>
<reference evidence="2 3" key="1">
    <citation type="submission" date="2019-03" db="EMBL/GenBank/DDBJ databases">
        <title>Genomic Encyclopedia of Type Strains, Phase IV (KMG-IV): sequencing the most valuable type-strain genomes for metagenomic binning, comparative biology and taxonomic classification.</title>
        <authorList>
            <person name="Goeker M."/>
        </authorList>
    </citation>
    <scope>NUCLEOTIDE SEQUENCE [LARGE SCALE GENOMIC DNA]</scope>
    <source>
        <strain evidence="2 3">DSM 102969</strain>
    </source>
</reference>
<accession>A0A4R6RBT7</accession>
<name>A0A4R6RBT7_9HYPH</name>
<proteinExistence type="predicted"/>
<feature type="transmembrane region" description="Helical" evidence="1">
    <location>
        <begin position="254"/>
        <end position="281"/>
    </location>
</feature>
<comment type="caution">
    <text evidence="2">The sequence shown here is derived from an EMBL/GenBank/DDBJ whole genome shotgun (WGS) entry which is preliminary data.</text>
</comment>
<feature type="transmembrane region" description="Helical" evidence="1">
    <location>
        <begin position="62"/>
        <end position="90"/>
    </location>
</feature>
<feature type="transmembrane region" description="Helical" evidence="1">
    <location>
        <begin position="220"/>
        <end position="242"/>
    </location>
</feature>
<dbReference type="EMBL" id="SNXY01000009">
    <property type="protein sequence ID" value="TDP83600.1"/>
    <property type="molecule type" value="Genomic_DNA"/>
</dbReference>
<evidence type="ECO:0008006" key="4">
    <source>
        <dbReference type="Google" id="ProtNLM"/>
    </source>
</evidence>
<keyword evidence="3" id="KW-1185">Reference proteome</keyword>
<organism evidence="2 3">
    <name type="scientific">Oharaeibacter diazotrophicus</name>
    <dbReference type="NCBI Taxonomy" id="1920512"/>
    <lineage>
        <taxon>Bacteria</taxon>
        <taxon>Pseudomonadati</taxon>
        <taxon>Pseudomonadota</taxon>
        <taxon>Alphaproteobacteria</taxon>
        <taxon>Hyphomicrobiales</taxon>
        <taxon>Pleomorphomonadaceae</taxon>
        <taxon>Oharaeibacter</taxon>
    </lineage>
</organism>
<feature type="transmembrane region" description="Helical" evidence="1">
    <location>
        <begin position="293"/>
        <end position="316"/>
    </location>
</feature>
<sequence>MLQQLDEKPPEDVATSPIQRTLRYVGPAIALALIAAAAVVLWEMVTSVSLDEVAGSLYAMPVWRIVLAILCTLVGLAALASYDLVALAVIRHALPISTRRALAGGFVANVFANALGLPLLSGGTARWRIYSMVGAGLSVVGRLTVMSWLTMWSGILLVVGLTLTFEPGGQASVFGDHLIDRVVGVALMLALVGFVAWAGVIRRTIRLGGWSIRMPNAGSAAAMMIAGAVDLVAAAGTLYVLLPADVVPDLARYLVTYSVGLLAGIVASTPGGIGVFEAAIVAGLDIAADRPDVAAALILFRLIYFFGPLVFALALLGLIELRHRRRAGCDDAGTGDA</sequence>
<feature type="transmembrane region" description="Helical" evidence="1">
    <location>
        <begin position="102"/>
        <end position="125"/>
    </location>
</feature>
<gene>
    <name evidence="2" type="ORF">EDD54_3562</name>
</gene>
<dbReference type="Proteomes" id="UP000294547">
    <property type="component" value="Unassembled WGS sequence"/>
</dbReference>
<keyword evidence="1" id="KW-1133">Transmembrane helix</keyword>
<evidence type="ECO:0000313" key="3">
    <source>
        <dbReference type="Proteomes" id="UP000294547"/>
    </source>
</evidence>
<feature type="transmembrane region" description="Helical" evidence="1">
    <location>
        <begin position="145"/>
        <end position="166"/>
    </location>
</feature>
<keyword evidence="1" id="KW-0472">Membrane</keyword>
<feature type="transmembrane region" description="Helical" evidence="1">
    <location>
        <begin position="178"/>
        <end position="200"/>
    </location>
</feature>